<organism evidence="2 3">
    <name type="scientific">Sporolactobacillus kofuensis</name>
    <dbReference type="NCBI Taxonomy" id="269672"/>
    <lineage>
        <taxon>Bacteria</taxon>
        <taxon>Bacillati</taxon>
        <taxon>Bacillota</taxon>
        <taxon>Bacilli</taxon>
        <taxon>Bacillales</taxon>
        <taxon>Sporolactobacillaceae</taxon>
        <taxon>Sporolactobacillus</taxon>
    </lineage>
</organism>
<dbReference type="RefSeq" id="WP_253052874.1">
    <property type="nucleotide sequence ID" value="NZ_JAMXWN010000003.1"/>
</dbReference>
<feature type="transmembrane region" description="Helical" evidence="1">
    <location>
        <begin position="166"/>
        <end position="184"/>
    </location>
</feature>
<feature type="transmembrane region" description="Helical" evidence="1">
    <location>
        <begin position="235"/>
        <end position="257"/>
    </location>
</feature>
<feature type="transmembrane region" description="Helical" evidence="1">
    <location>
        <begin position="12"/>
        <end position="38"/>
    </location>
</feature>
<gene>
    <name evidence="2" type="ORF">ACFP7A_06135</name>
</gene>
<dbReference type="Proteomes" id="UP001596267">
    <property type="component" value="Unassembled WGS sequence"/>
</dbReference>
<feature type="transmembrane region" description="Helical" evidence="1">
    <location>
        <begin position="44"/>
        <end position="69"/>
    </location>
</feature>
<accession>A0ABW1WEZ0</accession>
<evidence type="ECO:0000313" key="2">
    <source>
        <dbReference type="EMBL" id="MFC6386172.1"/>
    </source>
</evidence>
<dbReference type="EMBL" id="JBHSTQ010000004">
    <property type="protein sequence ID" value="MFC6386172.1"/>
    <property type="molecule type" value="Genomic_DNA"/>
</dbReference>
<keyword evidence="1" id="KW-1133">Transmembrane helix</keyword>
<feature type="transmembrane region" description="Helical" evidence="1">
    <location>
        <begin position="133"/>
        <end position="159"/>
    </location>
</feature>
<evidence type="ECO:0008006" key="4">
    <source>
        <dbReference type="Google" id="ProtNLM"/>
    </source>
</evidence>
<name>A0ABW1WEZ0_9BACL</name>
<keyword evidence="1" id="KW-0472">Membrane</keyword>
<keyword evidence="1" id="KW-0812">Transmembrane</keyword>
<protein>
    <recommendedName>
        <fullName evidence="4">ABC transporter permease</fullName>
    </recommendedName>
</protein>
<comment type="caution">
    <text evidence="2">The sequence shown here is derived from an EMBL/GenBank/DDBJ whole genome shotgun (WGS) entry which is preliminary data.</text>
</comment>
<sequence>MTIWFALFKKELRLGWMAFLIFFILQVLLMGLGIFLNLRFGSDAVVAPAVIGVMLTLCLILYVPVYLLFNVIQERKTFHIWMQNPLPAWAMLLAKMSGAVAYLILSGVVIGGYTWFGLTRISGFPGALSLSHLSLLCALILLWLSIGGGVGFLFLWTVYRTMRSRIGRWSWLVLIVGIGIYSYVDTKLTQSGLINVLTHWGRVPERFLYDFLVSSGSTITSHAFKTTLESGSDPFYIGSIVFDLIITVIFFLITAWLSDNELEVS</sequence>
<reference evidence="3" key="1">
    <citation type="journal article" date="2019" name="Int. J. Syst. Evol. Microbiol.">
        <title>The Global Catalogue of Microorganisms (GCM) 10K type strain sequencing project: providing services to taxonomists for standard genome sequencing and annotation.</title>
        <authorList>
            <consortium name="The Broad Institute Genomics Platform"/>
            <consortium name="The Broad Institute Genome Sequencing Center for Infectious Disease"/>
            <person name="Wu L."/>
            <person name="Ma J."/>
        </authorList>
    </citation>
    <scope>NUCLEOTIDE SEQUENCE [LARGE SCALE GENOMIC DNA]</scope>
    <source>
        <strain evidence="3">CCUG 42001</strain>
    </source>
</reference>
<proteinExistence type="predicted"/>
<evidence type="ECO:0000256" key="1">
    <source>
        <dbReference type="SAM" id="Phobius"/>
    </source>
</evidence>
<evidence type="ECO:0000313" key="3">
    <source>
        <dbReference type="Proteomes" id="UP001596267"/>
    </source>
</evidence>
<feature type="transmembrane region" description="Helical" evidence="1">
    <location>
        <begin position="89"/>
        <end position="113"/>
    </location>
</feature>
<keyword evidence="3" id="KW-1185">Reference proteome</keyword>